<name>A0ABW0PU73_9HYPH</name>
<evidence type="ECO:0000256" key="1">
    <source>
        <dbReference type="ARBA" id="ARBA00004196"/>
    </source>
</evidence>
<gene>
    <name evidence="6" type="ORF">ACFPP9_07930</name>
</gene>
<feature type="signal peptide" evidence="4">
    <location>
        <begin position="1"/>
        <end position="30"/>
    </location>
</feature>
<dbReference type="InterPro" id="IPR025997">
    <property type="entry name" value="SBP_2_dom"/>
</dbReference>
<comment type="caution">
    <text evidence="6">The sequence shown here is derived from an EMBL/GenBank/DDBJ whole genome shotgun (WGS) entry which is preliminary data.</text>
</comment>
<evidence type="ECO:0000256" key="2">
    <source>
        <dbReference type="ARBA" id="ARBA00007639"/>
    </source>
</evidence>
<organism evidence="6 7">
    <name type="scientific">Kaistia terrae</name>
    <dbReference type="NCBI Taxonomy" id="537017"/>
    <lineage>
        <taxon>Bacteria</taxon>
        <taxon>Pseudomonadati</taxon>
        <taxon>Pseudomonadota</taxon>
        <taxon>Alphaproteobacteria</taxon>
        <taxon>Hyphomicrobiales</taxon>
        <taxon>Kaistiaceae</taxon>
        <taxon>Kaistia</taxon>
    </lineage>
</organism>
<dbReference type="Pfam" id="PF13407">
    <property type="entry name" value="Peripla_BP_4"/>
    <property type="match status" value="1"/>
</dbReference>
<reference evidence="7" key="1">
    <citation type="journal article" date="2019" name="Int. J. Syst. Evol. Microbiol.">
        <title>The Global Catalogue of Microorganisms (GCM) 10K type strain sequencing project: providing services to taxonomists for standard genome sequencing and annotation.</title>
        <authorList>
            <consortium name="The Broad Institute Genomics Platform"/>
            <consortium name="The Broad Institute Genome Sequencing Center for Infectious Disease"/>
            <person name="Wu L."/>
            <person name="Ma J."/>
        </authorList>
    </citation>
    <scope>NUCLEOTIDE SEQUENCE [LARGE SCALE GENOMIC DNA]</scope>
    <source>
        <strain evidence="7">KACC 12633</strain>
    </source>
</reference>
<comment type="similarity">
    <text evidence="2">Belongs to the bacterial solute-binding protein 2 family.</text>
</comment>
<comment type="subcellular location">
    <subcellularLocation>
        <location evidence="1">Cell envelope</location>
    </subcellularLocation>
</comment>
<dbReference type="RefSeq" id="WP_266342069.1">
    <property type="nucleotide sequence ID" value="NZ_JAPKNH010000001.1"/>
</dbReference>
<protein>
    <submittedName>
        <fullName evidence="6">Sugar ABC transporter substrate-binding protein</fullName>
    </submittedName>
</protein>
<evidence type="ECO:0000256" key="3">
    <source>
        <dbReference type="ARBA" id="ARBA00022729"/>
    </source>
</evidence>
<accession>A0ABW0PU73</accession>
<keyword evidence="3 4" id="KW-0732">Signal</keyword>
<feature type="domain" description="Periplasmic binding protein" evidence="5">
    <location>
        <begin position="37"/>
        <end position="291"/>
    </location>
</feature>
<evidence type="ECO:0000259" key="5">
    <source>
        <dbReference type="Pfam" id="PF13407"/>
    </source>
</evidence>
<feature type="chain" id="PRO_5045299065" evidence="4">
    <location>
        <begin position="31"/>
        <end position="355"/>
    </location>
</feature>
<dbReference type="SUPFAM" id="SSF53822">
    <property type="entry name" value="Periplasmic binding protein-like I"/>
    <property type="match status" value="1"/>
</dbReference>
<dbReference type="InterPro" id="IPR028082">
    <property type="entry name" value="Peripla_BP_I"/>
</dbReference>
<dbReference type="Proteomes" id="UP001596150">
    <property type="component" value="Unassembled WGS sequence"/>
</dbReference>
<evidence type="ECO:0000313" key="6">
    <source>
        <dbReference type="EMBL" id="MFC5515696.1"/>
    </source>
</evidence>
<dbReference type="Gene3D" id="3.40.50.2300">
    <property type="match status" value="2"/>
</dbReference>
<proteinExistence type="inferred from homology"/>
<evidence type="ECO:0000313" key="7">
    <source>
        <dbReference type="Proteomes" id="UP001596150"/>
    </source>
</evidence>
<dbReference type="PANTHER" id="PTHR46847">
    <property type="entry name" value="D-ALLOSE-BINDING PERIPLASMIC PROTEIN-RELATED"/>
    <property type="match status" value="1"/>
</dbReference>
<dbReference type="EMBL" id="JBHSML010000003">
    <property type="protein sequence ID" value="MFC5515696.1"/>
    <property type="molecule type" value="Genomic_DNA"/>
</dbReference>
<sequence length="355" mass="37546">MKRTAAAFAALSAISLSAAISGVVAPPAMAEGKTYKIYLSNNFVGNDWRQQMLRIAETVVKKPPLLGRVDLKIENVETTTQAQINSLNNIIRTKPDAILVDAGSPTALNPTLEKACAAGILVISFDQVVTADCAYKVESDWNMLPAVQAEWIAEKIGGKGKVFVDRGLAGAPISEQLQSGFEKVLKTYPGIEIVGYFNGNYALGPEQEGVASLLAAHPQVDAILTQGYGSGAIKALQDAGRPLVPVAGGGYNSASLVCAQTEGAQCILETNPAYLSAEAIKLAVDILDGKEAKEKHIFVYGPFQSTHPAPSKLYPDVKMQQIEIGKTAFPDLAPGLSLPISPDWVEITPQEAAGT</sequence>
<keyword evidence="7" id="KW-1185">Reference proteome</keyword>
<dbReference type="CDD" id="cd19998">
    <property type="entry name" value="PBP1_ABC_sugar_binding-like"/>
    <property type="match status" value="1"/>
</dbReference>
<evidence type="ECO:0000256" key="4">
    <source>
        <dbReference type="SAM" id="SignalP"/>
    </source>
</evidence>
<dbReference type="PANTHER" id="PTHR46847:SF1">
    <property type="entry name" value="D-ALLOSE-BINDING PERIPLASMIC PROTEIN-RELATED"/>
    <property type="match status" value="1"/>
</dbReference>